<dbReference type="Gene3D" id="3.30.420.10">
    <property type="entry name" value="Ribonuclease H-like superfamily/Ribonuclease H"/>
    <property type="match status" value="1"/>
</dbReference>
<feature type="region of interest" description="Disordered" evidence="1">
    <location>
        <begin position="74"/>
        <end position="96"/>
    </location>
</feature>
<dbReference type="EMBL" id="BKCJ010191207">
    <property type="protein sequence ID" value="GEY58607.1"/>
    <property type="molecule type" value="Genomic_DNA"/>
</dbReference>
<comment type="caution">
    <text evidence="2">The sequence shown here is derived from an EMBL/GenBank/DDBJ whole genome shotgun (WGS) entry which is preliminary data.</text>
</comment>
<feature type="region of interest" description="Disordered" evidence="1">
    <location>
        <begin position="113"/>
        <end position="142"/>
    </location>
</feature>
<gene>
    <name evidence="2" type="ORF">Tci_430581</name>
</gene>
<name>A0A699HTV8_TANCI</name>
<reference evidence="2" key="1">
    <citation type="journal article" date="2019" name="Sci. Rep.">
        <title>Draft genome of Tanacetum cinerariifolium, the natural source of mosquito coil.</title>
        <authorList>
            <person name="Yamashiro T."/>
            <person name="Shiraishi A."/>
            <person name="Satake H."/>
            <person name="Nakayama K."/>
        </authorList>
    </citation>
    <scope>NUCLEOTIDE SEQUENCE</scope>
</reference>
<dbReference type="PANTHER" id="PTHR42648">
    <property type="entry name" value="TRANSPOSASE, PUTATIVE-RELATED"/>
    <property type="match status" value="1"/>
</dbReference>
<dbReference type="AlphaFoldDB" id="A0A699HTV8"/>
<dbReference type="PANTHER" id="PTHR42648:SF32">
    <property type="entry name" value="RIBONUCLEASE H-LIKE DOMAIN, GAG-PRE-INTEGRASE DOMAIN PROTEIN-RELATED"/>
    <property type="match status" value="1"/>
</dbReference>
<dbReference type="InterPro" id="IPR039537">
    <property type="entry name" value="Retrotran_Ty1/copia-like"/>
</dbReference>
<dbReference type="InterPro" id="IPR036397">
    <property type="entry name" value="RNaseH_sf"/>
</dbReference>
<evidence type="ECO:0000256" key="1">
    <source>
        <dbReference type="SAM" id="MobiDB-lite"/>
    </source>
</evidence>
<feature type="compositionally biased region" description="Basic and acidic residues" evidence="1">
    <location>
        <begin position="113"/>
        <end position="126"/>
    </location>
</feature>
<organism evidence="2">
    <name type="scientific">Tanacetum cinerariifolium</name>
    <name type="common">Dalmatian daisy</name>
    <name type="synonym">Chrysanthemum cinerariifolium</name>
    <dbReference type="NCBI Taxonomy" id="118510"/>
    <lineage>
        <taxon>Eukaryota</taxon>
        <taxon>Viridiplantae</taxon>
        <taxon>Streptophyta</taxon>
        <taxon>Embryophyta</taxon>
        <taxon>Tracheophyta</taxon>
        <taxon>Spermatophyta</taxon>
        <taxon>Magnoliopsida</taxon>
        <taxon>eudicotyledons</taxon>
        <taxon>Gunneridae</taxon>
        <taxon>Pentapetalae</taxon>
        <taxon>asterids</taxon>
        <taxon>campanulids</taxon>
        <taxon>Asterales</taxon>
        <taxon>Asteraceae</taxon>
        <taxon>Asteroideae</taxon>
        <taxon>Anthemideae</taxon>
        <taxon>Anthemidinae</taxon>
        <taxon>Tanacetum</taxon>
    </lineage>
</organism>
<sequence length="524" mass="58973">EVILNGDSPLLTRSVEGVETQYPPTTVEEKLARKNELKARGTLLMALSNEHQLKFNSYKSAKSLTEAIEKRFRGNKESKKVSDSENEDEIEPESKQIKPTFAKVKFVKSNEHVKSPRKFVKQEKSNRQTKYPRKTSKNAREVSVNTARPINTAYPRTTVNGTKPSSNVSHKSYLLVRRNFNQRTTPKNSGLKEKVNNVKGKVTTIGTKAVVSVVKRNGENVVKSSTCWIWRPTRNVIDHIFKDSGSYMLKRFNYVDLQGRLNEMNQFCQMKGIKREFSVARTPQQNRVAERKNRTLIENKVLVTKPHNKTPYELLLGRSLNIDFMKPFGCPVTILNTLDHLGKFERKADEGFLVGHFVNSKAFKEKASDHEYILQPFMPSLSTQSSDDKDADVVPGKGDEGVSKGSGIDDQEMTDSSTQDVNTARPSINTTNTNINTGSLNINTIGSNDLGVPSLEENGIFDDVYDDTEVGAEVDINNLELSTVVSLIPTTRVHKDHLKEQIIGDLNLATQTRMLDAHFTFTYT</sequence>
<feature type="compositionally biased region" description="Polar residues" evidence="1">
    <location>
        <begin position="414"/>
        <end position="426"/>
    </location>
</feature>
<feature type="compositionally biased region" description="Basic and acidic residues" evidence="1">
    <location>
        <begin position="74"/>
        <end position="83"/>
    </location>
</feature>
<accession>A0A699HTV8</accession>
<dbReference type="InterPro" id="IPR012337">
    <property type="entry name" value="RNaseH-like_sf"/>
</dbReference>
<evidence type="ECO:0000313" key="2">
    <source>
        <dbReference type="EMBL" id="GEY58607.1"/>
    </source>
</evidence>
<protein>
    <submittedName>
        <fullName evidence="2">Uncharacterized protein</fullName>
    </submittedName>
</protein>
<dbReference type="SUPFAM" id="SSF53098">
    <property type="entry name" value="Ribonuclease H-like"/>
    <property type="match status" value="1"/>
</dbReference>
<proteinExistence type="predicted"/>
<feature type="non-terminal residue" evidence="2">
    <location>
        <position position="1"/>
    </location>
</feature>
<feature type="compositionally biased region" description="Basic and acidic residues" evidence="1">
    <location>
        <begin position="386"/>
        <end position="402"/>
    </location>
</feature>
<feature type="region of interest" description="Disordered" evidence="1">
    <location>
        <begin position="379"/>
        <end position="432"/>
    </location>
</feature>
<dbReference type="GO" id="GO:0003676">
    <property type="term" value="F:nucleic acid binding"/>
    <property type="evidence" value="ECO:0007669"/>
    <property type="project" value="InterPro"/>
</dbReference>